<evidence type="ECO:0000256" key="11">
    <source>
        <dbReference type="ARBA" id="ARBA00045555"/>
    </source>
</evidence>
<dbReference type="InterPro" id="IPR011012">
    <property type="entry name" value="Longin-like_dom_sf"/>
</dbReference>
<protein>
    <recommendedName>
        <fullName evidence="12">Coatomer subunit zeta</fullName>
    </recommendedName>
</protein>
<dbReference type="GO" id="GO:0000139">
    <property type="term" value="C:Golgi membrane"/>
    <property type="evidence" value="ECO:0007669"/>
    <property type="project" value="UniProtKB-SubCell"/>
</dbReference>
<dbReference type="GO" id="GO:0006890">
    <property type="term" value="P:retrograde vesicle-mediated transport, Golgi to endoplasmic reticulum"/>
    <property type="evidence" value="ECO:0007669"/>
    <property type="project" value="UniProtKB-UniRule"/>
</dbReference>
<comment type="subunit">
    <text evidence="3 12">Oligomeric complex that consists of at least the alpha, beta, beta', gamma, delta, epsilon and zeta subunits.</text>
</comment>
<dbReference type="EMBL" id="AFBI03000015">
    <property type="protein sequence ID" value="EJW04655.1"/>
    <property type="molecule type" value="Genomic_DNA"/>
</dbReference>
<evidence type="ECO:0000256" key="10">
    <source>
        <dbReference type="ARBA" id="ARBA00023329"/>
    </source>
</evidence>
<evidence type="ECO:0000256" key="9">
    <source>
        <dbReference type="ARBA" id="ARBA00023136"/>
    </source>
</evidence>
<evidence type="ECO:0000313" key="15">
    <source>
        <dbReference type="Proteomes" id="UP000003163"/>
    </source>
</evidence>
<dbReference type="VEuPathDB" id="MicrosporidiaDB:EDEG_01146"/>
<evidence type="ECO:0000313" key="14">
    <source>
        <dbReference type="EMBL" id="EJW04655.1"/>
    </source>
</evidence>
<keyword evidence="4 12" id="KW-0813">Transport</keyword>
<keyword evidence="6 12" id="KW-0931">ER-Golgi transport</keyword>
<dbReference type="FunCoup" id="J9DQ30">
    <property type="interactions" value="63"/>
</dbReference>
<keyword evidence="9 12" id="KW-0472">Membrane</keyword>
<keyword evidence="10 12" id="KW-0968">Cytoplasmic vesicle</keyword>
<dbReference type="InParanoid" id="J9DQ30"/>
<evidence type="ECO:0000256" key="3">
    <source>
        <dbReference type="ARBA" id="ARBA00011775"/>
    </source>
</evidence>
<dbReference type="PANTHER" id="PTHR11043:SF0">
    <property type="entry name" value="COATOMER SUBUNIT ZETA"/>
    <property type="match status" value="1"/>
</dbReference>
<evidence type="ECO:0000256" key="5">
    <source>
        <dbReference type="ARBA" id="ARBA00022490"/>
    </source>
</evidence>
<dbReference type="GO" id="GO:0006886">
    <property type="term" value="P:intracellular protein transport"/>
    <property type="evidence" value="ECO:0007669"/>
    <property type="project" value="TreeGrafter"/>
</dbReference>
<keyword evidence="15" id="KW-1185">Reference proteome</keyword>
<dbReference type="GO" id="GO:0006891">
    <property type="term" value="P:intra-Golgi vesicle-mediated transport"/>
    <property type="evidence" value="ECO:0007669"/>
    <property type="project" value="TreeGrafter"/>
</dbReference>
<organism evidence="14 15">
    <name type="scientific">Edhazardia aedis (strain USNM 41457)</name>
    <name type="common">Microsporidian parasite</name>
    <dbReference type="NCBI Taxonomy" id="1003232"/>
    <lineage>
        <taxon>Eukaryota</taxon>
        <taxon>Fungi</taxon>
        <taxon>Fungi incertae sedis</taxon>
        <taxon>Microsporidia</taxon>
        <taxon>Edhazardia</taxon>
    </lineage>
</organism>
<reference evidence="15" key="2">
    <citation type="submission" date="2015-07" db="EMBL/GenBank/DDBJ databases">
        <title>Contrasting host-pathogen interactions and genome evolution in two generalist and specialist microsporidian pathogens of mosquitoes.</title>
        <authorList>
            <consortium name="The Broad Institute Genomics Platform"/>
            <consortium name="The Broad Institute Genome Sequencing Center for Infectious Disease"/>
            <person name="Cuomo C.A."/>
            <person name="Sanscrainte N.D."/>
            <person name="Goldberg J.M."/>
            <person name="Heiman D."/>
            <person name="Young S."/>
            <person name="Zeng Q."/>
            <person name="Becnel J.J."/>
            <person name="Birren B.W."/>
        </authorList>
    </citation>
    <scope>NUCLEOTIDE SEQUENCE [LARGE SCALE GENOMIC DNA]</scope>
    <source>
        <strain evidence="15">USNM 41457</strain>
    </source>
</reference>
<evidence type="ECO:0000256" key="6">
    <source>
        <dbReference type="ARBA" id="ARBA00022892"/>
    </source>
</evidence>
<dbReference type="InterPro" id="IPR039652">
    <property type="entry name" value="Coatomer_zeta"/>
</dbReference>
<keyword evidence="8 12" id="KW-0333">Golgi apparatus</keyword>
<evidence type="ECO:0000256" key="2">
    <source>
        <dbReference type="ARBA" id="ARBA00006972"/>
    </source>
</evidence>
<dbReference type="STRING" id="1003232.J9DQ30"/>
<dbReference type="AlphaFoldDB" id="J9DQ30"/>
<accession>J9DQ30</accession>
<evidence type="ECO:0000256" key="1">
    <source>
        <dbReference type="ARBA" id="ARBA00004255"/>
    </source>
</evidence>
<dbReference type="Gene3D" id="3.30.450.60">
    <property type="match status" value="1"/>
</dbReference>
<dbReference type="OrthoDB" id="10249988at2759"/>
<dbReference type="Pfam" id="PF01217">
    <property type="entry name" value="Clat_adaptor_s"/>
    <property type="match status" value="1"/>
</dbReference>
<proteinExistence type="inferred from homology"/>
<comment type="similarity">
    <text evidence="2 12">Belongs to the adaptor complexes small subunit family.</text>
</comment>
<dbReference type="InterPro" id="IPR022775">
    <property type="entry name" value="AP_mu_sigma_su"/>
</dbReference>
<evidence type="ECO:0000256" key="4">
    <source>
        <dbReference type="ARBA" id="ARBA00022448"/>
    </source>
</evidence>
<sequence>MYIHNIECIAILDKACKTLIKREYAKTDIKAVFDHIKSEKDEITIMNDSLVVYKNLDDVIIFISSDININEILIHKALESFYSALVSVLKTVPSVSAINEKYDQIVLLLDSFVYQGILMEDDADKMAQNVLPRPFEGLEGMKIPKGFTSIFSKATNLTRR</sequence>
<gene>
    <name evidence="14" type="ORF">EDEG_01146</name>
</gene>
<name>J9DQ30_EDHAE</name>
<comment type="function">
    <text evidence="11">The coatomer is a cytosolic protein complex that binds to dilysine motifs and reversibly associates with Golgi non-clathrin-coated vesicles, which further mediate biosynthetic protein transport from the ER, via the Golgi up to the trans Golgi network. Coatomer complex is required for budding from Golgi membranes, and is essential for the retrograde Golgi-to-ER transport of dilysine-tagged proteins. The zeta subunit may be involved in regulating the coat assembly and, hence, the rate of biosynthetic protein transport due to its association-dissociation properties with the coatomer complex.</text>
</comment>
<evidence type="ECO:0000256" key="8">
    <source>
        <dbReference type="ARBA" id="ARBA00023034"/>
    </source>
</evidence>
<dbReference type="SUPFAM" id="SSF64356">
    <property type="entry name" value="SNARE-like"/>
    <property type="match status" value="1"/>
</dbReference>
<comment type="subcellular location">
    <subcellularLocation>
        <location evidence="12">Cytoplasm</location>
    </subcellularLocation>
    <subcellularLocation>
        <location evidence="1 12">Golgi apparatus membrane</location>
        <topology evidence="1 12">Peripheral membrane protein</topology>
        <orientation evidence="1 12">Cytoplasmic side</orientation>
    </subcellularLocation>
    <subcellularLocation>
        <location evidence="12">Cytoplasmic vesicle</location>
        <location evidence="12">COPI-coated vesicle membrane</location>
        <topology evidence="12">Peripheral membrane protein</topology>
        <orientation evidence="12">Cytoplasmic side</orientation>
    </subcellularLocation>
</comment>
<dbReference type="GO" id="GO:0030126">
    <property type="term" value="C:COPI vesicle coat"/>
    <property type="evidence" value="ECO:0007669"/>
    <property type="project" value="UniProtKB-UniRule"/>
</dbReference>
<feature type="domain" description="AP complex mu/sigma subunit" evidence="13">
    <location>
        <begin position="7"/>
        <end position="130"/>
    </location>
</feature>
<dbReference type="OMA" id="FYTAVIK"/>
<keyword evidence="5 12" id="KW-0963">Cytoplasm</keyword>
<reference evidence="14 15" key="1">
    <citation type="submission" date="2011-08" db="EMBL/GenBank/DDBJ databases">
        <authorList>
            <person name="Liu Z.J."/>
            <person name="Shi F.L."/>
            <person name="Lu J.Q."/>
            <person name="Li M."/>
            <person name="Wang Z.L."/>
        </authorList>
    </citation>
    <scope>NUCLEOTIDE SEQUENCE [LARGE SCALE GENOMIC DNA]</scope>
    <source>
        <strain evidence="14 15">USNM 41457</strain>
    </source>
</reference>
<keyword evidence="7 12" id="KW-0653">Protein transport</keyword>
<dbReference type="PANTHER" id="PTHR11043">
    <property type="entry name" value="ZETA-COAT PROTEIN"/>
    <property type="match status" value="1"/>
</dbReference>
<evidence type="ECO:0000256" key="12">
    <source>
        <dbReference type="RuleBase" id="RU366053"/>
    </source>
</evidence>
<dbReference type="Proteomes" id="UP000003163">
    <property type="component" value="Unassembled WGS sequence"/>
</dbReference>
<comment type="caution">
    <text evidence="14">The sequence shown here is derived from an EMBL/GenBank/DDBJ whole genome shotgun (WGS) entry which is preliminary data.</text>
</comment>
<evidence type="ECO:0000259" key="13">
    <source>
        <dbReference type="Pfam" id="PF01217"/>
    </source>
</evidence>
<dbReference type="HOGENOM" id="CLU_129942_0_0_1"/>
<evidence type="ECO:0000256" key="7">
    <source>
        <dbReference type="ARBA" id="ARBA00022927"/>
    </source>
</evidence>